<accession>A0A9R1WNI6</accession>
<dbReference type="PANTHER" id="PTHR48449">
    <property type="entry name" value="DUF1985 DOMAIN-CONTAINING PROTEIN"/>
    <property type="match status" value="1"/>
</dbReference>
<dbReference type="Proteomes" id="UP000235145">
    <property type="component" value="Unassembled WGS sequence"/>
</dbReference>
<evidence type="ECO:0000313" key="1">
    <source>
        <dbReference type="EMBL" id="KAJ0225912.1"/>
    </source>
</evidence>
<keyword evidence="2" id="KW-1185">Reference proteome</keyword>
<name>A0A9R1WNI6_LACSA</name>
<gene>
    <name evidence="1" type="ORF">LSAT_V11C100022190</name>
</gene>
<proteinExistence type="predicted"/>
<sequence>MVYGPEEFCLITGLNFGEYPKMIGKKVSKKNRCLLCERLFPNHTNTSVKIGDLKSYILNHQFLEVGDADAIRICLIYILRE</sequence>
<reference evidence="1 2" key="1">
    <citation type="journal article" date="2017" name="Nat. Commun.">
        <title>Genome assembly with in vitro proximity ligation data and whole-genome triplication in lettuce.</title>
        <authorList>
            <person name="Reyes-Chin-Wo S."/>
            <person name="Wang Z."/>
            <person name="Yang X."/>
            <person name="Kozik A."/>
            <person name="Arikit S."/>
            <person name="Song C."/>
            <person name="Xia L."/>
            <person name="Froenicke L."/>
            <person name="Lavelle D.O."/>
            <person name="Truco M.J."/>
            <person name="Xia R."/>
            <person name="Zhu S."/>
            <person name="Xu C."/>
            <person name="Xu H."/>
            <person name="Xu X."/>
            <person name="Cox K."/>
            <person name="Korf I."/>
            <person name="Meyers B.C."/>
            <person name="Michelmore R.W."/>
        </authorList>
    </citation>
    <scope>NUCLEOTIDE SEQUENCE [LARGE SCALE GENOMIC DNA]</scope>
    <source>
        <strain evidence="2">cv. Salinas</strain>
        <tissue evidence="1">Seedlings</tissue>
    </source>
</reference>
<dbReference type="AlphaFoldDB" id="A0A9R1WNI6"/>
<protein>
    <submittedName>
        <fullName evidence="1">Uncharacterized protein</fullName>
    </submittedName>
</protein>
<comment type="caution">
    <text evidence="1">The sequence shown here is derived from an EMBL/GenBank/DDBJ whole genome shotgun (WGS) entry which is preliminary data.</text>
</comment>
<dbReference type="PANTHER" id="PTHR48449:SF1">
    <property type="entry name" value="DUF1985 DOMAIN-CONTAINING PROTEIN"/>
    <property type="match status" value="1"/>
</dbReference>
<dbReference type="EMBL" id="NBSK02000001">
    <property type="protein sequence ID" value="KAJ0225912.1"/>
    <property type="molecule type" value="Genomic_DNA"/>
</dbReference>
<organism evidence="1 2">
    <name type="scientific">Lactuca sativa</name>
    <name type="common">Garden lettuce</name>
    <dbReference type="NCBI Taxonomy" id="4236"/>
    <lineage>
        <taxon>Eukaryota</taxon>
        <taxon>Viridiplantae</taxon>
        <taxon>Streptophyta</taxon>
        <taxon>Embryophyta</taxon>
        <taxon>Tracheophyta</taxon>
        <taxon>Spermatophyta</taxon>
        <taxon>Magnoliopsida</taxon>
        <taxon>eudicotyledons</taxon>
        <taxon>Gunneridae</taxon>
        <taxon>Pentapetalae</taxon>
        <taxon>asterids</taxon>
        <taxon>campanulids</taxon>
        <taxon>Asterales</taxon>
        <taxon>Asteraceae</taxon>
        <taxon>Cichorioideae</taxon>
        <taxon>Cichorieae</taxon>
        <taxon>Lactucinae</taxon>
        <taxon>Lactuca</taxon>
    </lineage>
</organism>
<evidence type="ECO:0000313" key="2">
    <source>
        <dbReference type="Proteomes" id="UP000235145"/>
    </source>
</evidence>